<evidence type="ECO:0000313" key="2">
    <source>
        <dbReference type="Proteomes" id="UP000012371"/>
    </source>
</evidence>
<sequence length="51" mass="6116">MKDRIKNLKLKLLKQYSELDDSRLDDSMYATIRQGMILEFLKELDELVKVK</sequence>
<evidence type="ECO:0000313" key="1">
    <source>
        <dbReference type="EMBL" id="EMY61983.1"/>
    </source>
</evidence>
<gene>
    <name evidence="1" type="ORF">LEP1GSC203_3884</name>
</gene>
<organism evidence="1 2">
    <name type="scientific">Leptospira terpstrae serovar Hualin str. LT 11-33 = ATCC 700639</name>
    <dbReference type="NCBI Taxonomy" id="1257025"/>
    <lineage>
        <taxon>Bacteria</taxon>
        <taxon>Pseudomonadati</taxon>
        <taxon>Spirochaetota</taxon>
        <taxon>Spirochaetia</taxon>
        <taxon>Leptospirales</taxon>
        <taxon>Leptospiraceae</taxon>
        <taxon>Leptospira</taxon>
    </lineage>
</organism>
<reference evidence="1" key="1">
    <citation type="submission" date="2013-03" db="EMBL/GenBank/DDBJ databases">
        <authorList>
            <person name="Harkins D.M."/>
            <person name="Durkin A.S."/>
            <person name="Brinkac L.M."/>
            <person name="Haft D.H."/>
            <person name="Selengut J.D."/>
            <person name="Sanka R."/>
            <person name="DePew J."/>
            <person name="Purushe J."/>
            <person name="Hartskeerl R.A."/>
            <person name="Ahmed A."/>
            <person name="van der Linden H."/>
            <person name="Goris M.G.A."/>
            <person name="Vinetz J.M."/>
            <person name="Sutton G.G."/>
            <person name="Nierman W.C."/>
            <person name="Fouts D.E."/>
        </authorList>
    </citation>
    <scope>NUCLEOTIDE SEQUENCE [LARGE SCALE GENOMIC DNA]</scope>
    <source>
        <strain evidence="1">LT 11-33</strain>
    </source>
</reference>
<name>N1VU53_9LEPT</name>
<dbReference type="STRING" id="1257025.LEP1GSC203_3884"/>
<keyword evidence="2" id="KW-1185">Reference proteome</keyword>
<dbReference type="Proteomes" id="UP000012371">
    <property type="component" value="Unassembled WGS sequence"/>
</dbReference>
<accession>N1VU53</accession>
<protein>
    <submittedName>
        <fullName evidence="1">Uncharacterized protein</fullName>
    </submittedName>
</protein>
<dbReference type="EMBL" id="AOGW02000009">
    <property type="protein sequence ID" value="EMY61983.1"/>
    <property type="molecule type" value="Genomic_DNA"/>
</dbReference>
<dbReference type="AlphaFoldDB" id="N1VU53"/>
<comment type="caution">
    <text evidence="1">The sequence shown here is derived from an EMBL/GenBank/DDBJ whole genome shotgun (WGS) entry which is preliminary data.</text>
</comment>
<proteinExistence type="predicted"/>
<dbReference type="RefSeq" id="WP_002973324.1">
    <property type="nucleotide sequence ID" value="NZ_AOGW02000009.1"/>
</dbReference>